<dbReference type="Proteomes" id="UP000187209">
    <property type="component" value="Unassembled WGS sequence"/>
</dbReference>
<protein>
    <submittedName>
        <fullName evidence="2">Uncharacterized protein</fullName>
    </submittedName>
</protein>
<keyword evidence="1" id="KW-0175">Coiled coil</keyword>
<reference evidence="2 3" key="1">
    <citation type="submission" date="2016-11" db="EMBL/GenBank/DDBJ databases">
        <title>The macronuclear genome of Stentor coeruleus: a giant cell with tiny introns.</title>
        <authorList>
            <person name="Slabodnick M."/>
            <person name="Ruby J.G."/>
            <person name="Reiff S.B."/>
            <person name="Swart E.C."/>
            <person name="Gosai S."/>
            <person name="Prabakaran S."/>
            <person name="Witkowska E."/>
            <person name="Larue G.E."/>
            <person name="Fisher S."/>
            <person name="Freeman R.M."/>
            <person name="Gunawardena J."/>
            <person name="Chu W."/>
            <person name="Stover N.A."/>
            <person name="Gregory B.D."/>
            <person name="Nowacki M."/>
            <person name="Derisi J."/>
            <person name="Roy S.W."/>
            <person name="Marshall W.F."/>
            <person name="Sood P."/>
        </authorList>
    </citation>
    <scope>NUCLEOTIDE SEQUENCE [LARGE SCALE GENOMIC DNA]</scope>
    <source>
        <strain evidence="2">WM001</strain>
    </source>
</reference>
<keyword evidence="3" id="KW-1185">Reference proteome</keyword>
<organism evidence="2 3">
    <name type="scientific">Stentor coeruleus</name>
    <dbReference type="NCBI Taxonomy" id="5963"/>
    <lineage>
        <taxon>Eukaryota</taxon>
        <taxon>Sar</taxon>
        <taxon>Alveolata</taxon>
        <taxon>Ciliophora</taxon>
        <taxon>Postciliodesmatophora</taxon>
        <taxon>Heterotrichea</taxon>
        <taxon>Heterotrichida</taxon>
        <taxon>Stentoridae</taxon>
        <taxon>Stentor</taxon>
    </lineage>
</organism>
<evidence type="ECO:0000313" key="3">
    <source>
        <dbReference type="Proteomes" id="UP000187209"/>
    </source>
</evidence>
<evidence type="ECO:0000256" key="1">
    <source>
        <dbReference type="SAM" id="Coils"/>
    </source>
</evidence>
<name>A0A1R2B7L0_9CILI</name>
<evidence type="ECO:0000313" key="2">
    <source>
        <dbReference type="EMBL" id="OMJ72600.1"/>
    </source>
</evidence>
<feature type="coiled-coil region" evidence="1">
    <location>
        <begin position="81"/>
        <end position="146"/>
    </location>
</feature>
<dbReference type="AlphaFoldDB" id="A0A1R2B7L0"/>
<sequence>MDSNIAQPILNERHETRINFLKKDKVQLCKRLEDVEERLSSTKSTIQRLLSYCSPKLGSEEQSAILDYLIEEKNYLSKRILEIESENKEALEKSIEQKKRISEIIQREPNIEGDFMAKLEAVLKESKEKEESIQKLSQKNEKISKEFKDLAKYRMNASVNPKEIPILLEKKQNAIKRVVSKIHDYSKYLDGDISNIEATIERDYKELCRLNSQAKFPFKIIKPLEEFLKPTIHNLVQADIRAKVEIAPIDPSHYGSLSLKTARSNKIQSKLEEKFIKIESLCNELKTAEIINQSLKEDKNYLLSSSNHINSRRGNKQITCKTNFVDSFKGVHKRVVSNPLDYCSKEFFDIPQVNHGSKNDIEGDLSKALDDFSSVEDNYYEAPGDSIIDDILDI</sequence>
<proteinExistence type="predicted"/>
<comment type="caution">
    <text evidence="2">The sequence shown here is derived from an EMBL/GenBank/DDBJ whole genome shotgun (WGS) entry which is preliminary data.</text>
</comment>
<accession>A0A1R2B7L0</accession>
<dbReference type="EMBL" id="MPUH01000888">
    <property type="protein sequence ID" value="OMJ72600.1"/>
    <property type="molecule type" value="Genomic_DNA"/>
</dbReference>
<gene>
    <name evidence="2" type="ORF">SteCoe_28932</name>
</gene>